<feature type="binding site" evidence="7">
    <location>
        <position position="322"/>
    </location>
    <ligand>
        <name>N-formimidoyl-L-glutamate</name>
        <dbReference type="ChEBI" id="CHEBI:58928"/>
    </ligand>
</feature>
<feature type="binding site" evidence="7">
    <location>
        <position position="85"/>
    </location>
    <ligand>
        <name>4-imidazolone-5-propanoate</name>
        <dbReference type="ChEBI" id="CHEBI:77893"/>
    </ligand>
</feature>
<evidence type="ECO:0000313" key="10">
    <source>
        <dbReference type="Proteomes" id="UP000886800"/>
    </source>
</evidence>
<feature type="binding site" evidence="7">
    <location>
        <position position="249"/>
    </location>
    <ligand>
        <name>4-imidazolone-5-propanoate</name>
        <dbReference type="ChEBI" id="CHEBI:77893"/>
    </ligand>
</feature>
<dbReference type="SUPFAM" id="SSF51338">
    <property type="entry name" value="Composite domain of metallo-dependent hydrolases"/>
    <property type="match status" value="1"/>
</dbReference>
<dbReference type="SUPFAM" id="SSF51556">
    <property type="entry name" value="Metallo-dependent hydrolases"/>
    <property type="match status" value="1"/>
</dbReference>
<dbReference type="NCBIfam" id="TIGR01224">
    <property type="entry name" value="hutI"/>
    <property type="match status" value="1"/>
</dbReference>
<dbReference type="InterPro" id="IPR032466">
    <property type="entry name" value="Metal_Hydrolase"/>
</dbReference>
<comment type="pathway">
    <text evidence="7">Amino-acid degradation; L-histidine degradation into L-glutamate; N-formimidoyl-L-glutamate from L-histidine: step 3/3.</text>
</comment>
<evidence type="ECO:0000256" key="6">
    <source>
        <dbReference type="ARBA" id="ARBA00023004"/>
    </source>
</evidence>
<dbReference type="Gene3D" id="3.20.20.140">
    <property type="entry name" value="Metal-dependent hydrolases"/>
    <property type="match status" value="1"/>
</dbReference>
<evidence type="ECO:0000256" key="7">
    <source>
        <dbReference type="HAMAP-Rule" id="MF_00372"/>
    </source>
</evidence>
<dbReference type="GO" id="GO:0005506">
    <property type="term" value="F:iron ion binding"/>
    <property type="evidence" value="ECO:0007669"/>
    <property type="project" value="UniProtKB-UniRule"/>
</dbReference>
<feature type="binding site" evidence="7">
    <location>
        <position position="148"/>
    </location>
    <ligand>
        <name>N-formimidoyl-L-glutamate</name>
        <dbReference type="ChEBI" id="CHEBI:58928"/>
    </ligand>
</feature>
<dbReference type="GO" id="GO:0005737">
    <property type="term" value="C:cytoplasm"/>
    <property type="evidence" value="ECO:0007669"/>
    <property type="project" value="UniProtKB-SubCell"/>
</dbReference>
<organism evidence="9 10">
    <name type="scientific">Candidatus Anaerotruncus excrementipullorum</name>
    <dbReference type="NCBI Taxonomy" id="2838465"/>
    <lineage>
        <taxon>Bacteria</taxon>
        <taxon>Bacillati</taxon>
        <taxon>Bacillota</taxon>
        <taxon>Clostridia</taxon>
        <taxon>Eubacteriales</taxon>
        <taxon>Oscillospiraceae</taxon>
        <taxon>Anaerotruncus</taxon>
    </lineage>
</organism>
<keyword evidence="5 7" id="KW-0862">Zinc</keyword>
<evidence type="ECO:0000259" key="8">
    <source>
        <dbReference type="Pfam" id="PF01979"/>
    </source>
</evidence>
<dbReference type="AlphaFoldDB" id="A0A9D1WRV4"/>
<feature type="binding site" evidence="7">
    <location>
        <position position="148"/>
    </location>
    <ligand>
        <name>4-imidazolone-5-propanoate</name>
        <dbReference type="ChEBI" id="CHEBI:77893"/>
    </ligand>
</feature>
<evidence type="ECO:0000313" key="9">
    <source>
        <dbReference type="EMBL" id="HIX65701.1"/>
    </source>
</evidence>
<feature type="domain" description="Amidohydrolase-related" evidence="8">
    <location>
        <begin position="68"/>
        <end position="405"/>
    </location>
</feature>
<keyword evidence="3 7" id="KW-0378">Hydrolase</keyword>
<dbReference type="CDD" id="cd01296">
    <property type="entry name" value="Imidazolone-5PH"/>
    <property type="match status" value="1"/>
</dbReference>
<comment type="caution">
    <text evidence="9">The sequence shown here is derived from an EMBL/GenBank/DDBJ whole genome shotgun (WGS) entry which is preliminary data.</text>
</comment>
<feature type="binding site" evidence="7">
    <location>
        <position position="320"/>
    </location>
    <ligand>
        <name>Fe(3+)</name>
        <dbReference type="ChEBI" id="CHEBI:29034"/>
    </ligand>
</feature>
<dbReference type="EMBL" id="DXES01000121">
    <property type="protein sequence ID" value="HIX65701.1"/>
    <property type="molecule type" value="Genomic_DNA"/>
</dbReference>
<feature type="binding site" evidence="7">
    <location>
        <position position="320"/>
    </location>
    <ligand>
        <name>Zn(2+)</name>
        <dbReference type="ChEBI" id="CHEBI:29105"/>
    </ligand>
</feature>
<sequence length="424" mass="45563">MDRLLIHNIGQLVTPLGRSARRGQEQGKLQKLQHAWVLLEGECIAQVGEGDPPPAPGAARLDAGGRLATPGLVDAHTHLIFGGWRQNELALKLHGVPYLDILAQGGGILSTVQATRAASQQQLEEKAARALDEMFSFGTTTCEAKSGYGLSTQEECKQLRAIRALDERYPVDLVSTFLGAHALPQEYRDRRGEYLRLLCEEMIPAVAAEGLAEFCDVFCETGVFTAEESREILLCGRRHGLRPKIHADEIDPIGGSQLAGEVGAISAEHLIVCPPQGISSMARAGTVACLLPATSFYLGASFAPARQMIDAGVPVAMATDFNPGSCPCLNLQLVMNLGCLKYRLTPEEVLTAVTLNGAAAIGRAQTVGSLEPGKLGDLVLWEAADLEYLCYRLGSNLVHTVIKRGRPHMYGGPKGPGRENVWQN</sequence>
<comment type="function">
    <text evidence="7">Catalyzes the hydrolytic cleavage of the carbon-nitrogen bond in imidazolone-5-propanoate to yield N-formimidoyl-L-glutamate. It is the third step in the universal histidine degradation pathway.</text>
</comment>
<dbReference type="GO" id="GO:0050480">
    <property type="term" value="F:imidazolonepropionase activity"/>
    <property type="evidence" value="ECO:0007669"/>
    <property type="project" value="UniProtKB-UniRule"/>
</dbReference>
<accession>A0A9D1WRV4</accession>
<feature type="binding site" evidence="7">
    <location>
        <position position="78"/>
    </location>
    <ligand>
        <name>Fe(3+)</name>
        <dbReference type="ChEBI" id="CHEBI:29034"/>
    </ligand>
</feature>
<feature type="binding site" evidence="7">
    <location>
        <position position="76"/>
    </location>
    <ligand>
        <name>Fe(3+)</name>
        <dbReference type="ChEBI" id="CHEBI:29034"/>
    </ligand>
</feature>
<dbReference type="EC" id="3.5.2.7" evidence="1 7"/>
<dbReference type="Proteomes" id="UP000886800">
    <property type="component" value="Unassembled WGS sequence"/>
</dbReference>
<feature type="binding site" evidence="7">
    <location>
        <position position="181"/>
    </location>
    <ligand>
        <name>4-imidazolone-5-propanoate</name>
        <dbReference type="ChEBI" id="CHEBI:77893"/>
    </ligand>
</feature>
<evidence type="ECO:0000256" key="5">
    <source>
        <dbReference type="ARBA" id="ARBA00022833"/>
    </source>
</evidence>
<feature type="binding site" evidence="7">
    <location>
        <position position="324"/>
    </location>
    <ligand>
        <name>N-formimidoyl-L-glutamate</name>
        <dbReference type="ChEBI" id="CHEBI:58928"/>
    </ligand>
</feature>
<keyword evidence="4 7" id="KW-0369">Histidine metabolism</keyword>
<keyword evidence="7" id="KW-0963">Cytoplasm</keyword>
<gene>
    <name evidence="7 9" type="primary">hutI</name>
    <name evidence="9" type="ORF">H9736_05570</name>
</gene>
<dbReference type="FunFam" id="3.20.20.140:FF:000007">
    <property type="entry name" value="Imidazolonepropionase"/>
    <property type="match status" value="1"/>
</dbReference>
<dbReference type="InterPro" id="IPR005920">
    <property type="entry name" value="HutI"/>
</dbReference>
<dbReference type="InterPro" id="IPR011059">
    <property type="entry name" value="Metal-dep_hydrolase_composite"/>
</dbReference>
<evidence type="ECO:0000256" key="4">
    <source>
        <dbReference type="ARBA" id="ARBA00022808"/>
    </source>
</evidence>
<proteinExistence type="inferred from homology"/>
<feature type="binding site" evidence="7">
    <location>
        <position position="325"/>
    </location>
    <ligand>
        <name>4-imidazolone-5-propanoate</name>
        <dbReference type="ChEBI" id="CHEBI:77893"/>
    </ligand>
</feature>
<dbReference type="PANTHER" id="PTHR42752">
    <property type="entry name" value="IMIDAZOLONEPROPIONASE"/>
    <property type="match status" value="1"/>
</dbReference>
<keyword evidence="6 7" id="KW-0408">Iron</keyword>
<feature type="binding site" evidence="7">
    <location>
        <position position="78"/>
    </location>
    <ligand>
        <name>Zn(2+)</name>
        <dbReference type="ChEBI" id="CHEBI:29105"/>
    </ligand>
</feature>
<evidence type="ECO:0000256" key="3">
    <source>
        <dbReference type="ARBA" id="ARBA00022801"/>
    </source>
</evidence>
<feature type="binding site" evidence="7">
    <location>
        <position position="246"/>
    </location>
    <ligand>
        <name>Fe(3+)</name>
        <dbReference type="ChEBI" id="CHEBI:29034"/>
    </ligand>
</feature>
<dbReference type="Pfam" id="PF01979">
    <property type="entry name" value="Amidohydro_1"/>
    <property type="match status" value="1"/>
</dbReference>
<evidence type="ECO:0000256" key="2">
    <source>
        <dbReference type="ARBA" id="ARBA00022723"/>
    </source>
</evidence>
<comment type="catalytic activity">
    <reaction evidence="7">
        <text>4-imidazolone-5-propanoate + H2O = N-formimidoyl-L-glutamate</text>
        <dbReference type="Rhea" id="RHEA:23660"/>
        <dbReference type="ChEBI" id="CHEBI:15377"/>
        <dbReference type="ChEBI" id="CHEBI:58928"/>
        <dbReference type="ChEBI" id="CHEBI:77893"/>
        <dbReference type="EC" id="3.5.2.7"/>
    </reaction>
</comment>
<feature type="binding site" evidence="7">
    <location>
        <position position="76"/>
    </location>
    <ligand>
        <name>Zn(2+)</name>
        <dbReference type="ChEBI" id="CHEBI:29105"/>
    </ligand>
</feature>
<protein>
    <recommendedName>
        <fullName evidence="1 7">Imidazolonepropionase</fullName>
        <ecNumber evidence="1 7">3.5.2.7</ecNumber>
    </recommendedName>
    <alternativeName>
        <fullName evidence="7">Imidazolone-5-propionate hydrolase</fullName>
    </alternativeName>
</protein>
<keyword evidence="2 7" id="KW-0479">Metal-binding</keyword>
<comment type="subcellular location">
    <subcellularLocation>
        <location evidence="7">Cytoplasm</location>
    </subcellularLocation>
</comment>
<evidence type="ECO:0000256" key="1">
    <source>
        <dbReference type="ARBA" id="ARBA00012864"/>
    </source>
</evidence>
<dbReference type="InterPro" id="IPR006680">
    <property type="entry name" value="Amidohydro-rel"/>
</dbReference>
<dbReference type="GO" id="GO:0019556">
    <property type="term" value="P:L-histidine catabolic process to glutamate and formamide"/>
    <property type="evidence" value="ECO:0007669"/>
    <property type="project" value="UniProtKB-UniRule"/>
</dbReference>
<dbReference type="PANTHER" id="PTHR42752:SF1">
    <property type="entry name" value="IMIDAZOLONEPROPIONASE-RELATED"/>
    <property type="match status" value="1"/>
</dbReference>
<name>A0A9D1WRV4_9FIRM</name>
<feature type="binding site" evidence="7">
    <location>
        <position position="246"/>
    </location>
    <ligand>
        <name>Zn(2+)</name>
        <dbReference type="ChEBI" id="CHEBI:29105"/>
    </ligand>
</feature>
<comment type="cofactor">
    <cofactor evidence="7">
        <name>Zn(2+)</name>
        <dbReference type="ChEBI" id="CHEBI:29105"/>
    </cofactor>
    <cofactor evidence="7">
        <name>Fe(3+)</name>
        <dbReference type="ChEBI" id="CHEBI:29034"/>
    </cofactor>
    <text evidence="7">Binds 1 zinc or iron ion per subunit.</text>
</comment>
<dbReference type="GO" id="GO:0008270">
    <property type="term" value="F:zinc ion binding"/>
    <property type="evidence" value="ECO:0007669"/>
    <property type="project" value="UniProtKB-UniRule"/>
</dbReference>
<reference evidence="9" key="2">
    <citation type="submission" date="2021-04" db="EMBL/GenBank/DDBJ databases">
        <authorList>
            <person name="Gilroy R."/>
        </authorList>
    </citation>
    <scope>NUCLEOTIDE SEQUENCE</scope>
    <source>
        <strain evidence="9">CHK188-5543</strain>
    </source>
</reference>
<reference evidence="9" key="1">
    <citation type="journal article" date="2021" name="PeerJ">
        <title>Extensive microbial diversity within the chicken gut microbiome revealed by metagenomics and culture.</title>
        <authorList>
            <person name="Gilroy R."/>
            <person name="Ravi A."/>
            <person name="Getino M."/>
            <person name="Pursley I."/>
            <person name="Horton D.L."/>
            <person name="Alikhan N.F."/>
            <person name="Baker D."/>
            <person name="Gharbi K."/>
            <person name="Hall N."/>
            <person name="Watson M."/>
            <person name="Adriaenssens E.M."/>
            <person name="Foster-Nyarko E."/>
            <person name="Jarju S."/>
            <person name="Secka A."/>
            <person name="Antonio M."/>
            <person name="Oren A."/>
            <person name="Chaudhuri R.R."/>
            <person name="La Ragione R."/>
            <person name="Hildebrand F."/>
            <person name="Pallen M.J."/>
        </authorList>
    </citation>
    <scope>NUCLEOTIDE SEQUENCE</scope>
    <source>
        <strain evidence="9">CHK188-5543</strain>
    </source>
</reference>
<comment type="similarity">
    <text evidence="7">Belongs to the metallo-dependent hydrolases superfamily. HutI family.</text>
</comment>
<dbReference type="Gene3D" id="2.30.40.10">
    <property type="entry name" value="Urease, subunit C, domain 1"/>
    <property type="match status" value="1"/>
</dbReference>
<dbReference type="HAMAP" id="MF_00372">
    <property type="entry name" value="HutI"/>
    <property type="match status" value="1"/>
</dbReference>